<evidence type="ECO:0000313" key="3">
    <source>
        <dbReference type="Proteomes" id="UP000054538"/>
    </source>
</evidence>
<dbReference type="OrthoDB" id="2560085at2759"/>
<organism evidence="2 3">
    <name type="scientific">Paxillus rubicundulus Ve08.2h10</name>
    <dbReference type="NCBI Taxonomy" id="930991"/>
    <lineage>
        <taxon>Eukaryota</taxon>
        <taxon>Fungi</taxon>
        <taxon>Dikarya</taxon>
        <taxon>Basidiomycota</taxon>
        <taxon>Agaricomycotina</taxon>
        <taxon>Agaricomycetes</taxon>
        <taxon>Agaricomycetidae</taxon>
        <taxon>Boletales</taxon>
        <taxon>Paxilineae</taxon>
        <taxon>Paxillaceae</taxon>
        <taxon>Paxillus</taxon>
    </lineage>
</organism>
<protein>
    <submittedName>
        <fullName evidence="2">Uncharacterized protein</fullName>
    </submittedName>
</protein>
<sequence>MSIILDPLTAARLGALFFSFTFSVIGGSVGLNALVKSNQERSYIRNAAASMGASVSIDVSDVFSTGAVITTVCALLSLISAASFAFTWCPIRDKRFGYRSQSCALFFCSIWLFVTLIPFDYFFTNREAQVSATLDGFSVSDNIMQSIEQVLGVTPVYKDIDYLRLVAVLPWFSLIFSVIAGVVLHKSARREGVADDASPGELKKIETQGQV</sequence>
<dbReference type="EMBL" id="KN825116">
    <property type="protein sequence ID" value="KIK94327.1"/>
    <property type="molecule type" value="Genomic_DNA"/>
</dbReference>
<reference evidence="3" key="2">
    <citation type="submission" date="2015-01" db="EMBL/GenBank/DDBJ databases">
        <title>Evolutionary Origins and Diversification of the Mycorrhizal Mutualists.</title>
        <authorList>
            <consortium name="DOE Joint Genome Institute"/>
            <consortium name="Mycorrhizal Genomics Consortium"/>
            <person name="Kohler A."/>
            <person name="Kuo A."/>
            <person name="Nagy L.G."/>
            <person name="Floudas D."/>
            <person name="Copeland A."/>
            <person name="Barry K.W."/>
            <person name="Cichocki N."/>
            <person name="Veneault-Fourrey C."/>
            <person name="LaButti K."/>
            <person name="Lindquist E.A."/>
            <person name="Lipzen A."/>
            <person name="Lundell T."/>
            <person name="Morin E."/>
            <person name="Murat C."/>
            <person name="Riley R."/>
            <person name="Ohm R."/>
            <person name="Sun H."/>
            <person name="Tunlid A."/>
            <person name="Henrissat B."/>
            <person name="Grigoriev I.V."/>
            <person name="Hibbett D.S."/>
            <person name="Martin F."/>
        </authorList>
    </citation>
    <scope>NUCLEOTIDE SEQUENCE [LARGE SCALE GENOMIC DNA]</scope>
    <source>
        <strain evidence="3">Ve08.2h10</strain>
    </source>
</reference>
<keyword evidence="3" id="KW-1185">Reference proteome</keyword>
<keyword evidence="1" id="KW-0812">Transmembrane</keyword>
<dbReference type="Proteomes" id="UP000054538">
    <property type="component" value="Unassembled WGS sequence"/>
</dbReference>
<keyword evidence="1" id="KW-0472">Membrane</keyword>
<feature type="transmembrane region" description="Helical" evidence="1">
    <location>
        <begin position="67"/>
        <end position="91"/>
    </location>
</feature>
<dbReference type="AlphaFoldDB" id="A0A0D0DB21"/>
<dbReference type="STRING" id="930991.A0A0D0DB21"/>
<feature type="transmembrane region" description="Helical" evidence="1">
    <location>
        <begin position="12"/>
        <end position="35"/>
    </location>
</feature>
<feature type="transmembrane region" description="Helical" evidence="1">
    <location>
        <begin position="103"/>
        <end position="123"/>
    </location>
</feature>
<dbReference type="HOGENOM" id="CLU_101868_0_0_1"/>
<accession>A0A0D0DB21</accession>
<gene>
    <name evidence="2" type="ORF">PAXRUDRAFT_457573</name>
</gene>
<reference evidence="2 3" key="1">
    <citation type="submission" date="2014-04" db="EMBL/GenBank/DDBJ databases">
        <authorList>
            <consortium name="DOE Joint Genome Institute"/>
            <person name="Kuo A."/>
            <person name="Kohler A."/>
            <person name="Jargeat P."/>
            <person name="Nagy L.G."/>
            <person name="Floudas D."/>
            <person name="Copeland A."/>
            <person name="Barry K.W."/>
            <person name="Cichocki N."/>
            <person name="Veneault-Fourrey C."/>
            <person name="LaButti K."/>
            <person name="Lindquist E.A."/>
            <person name="Lipzen A."/>
            <person name="Lundell T."/>
            <person name="Morin E."/>
            <person name="Murat C."/>
            <person name="Sun H."/>
            <person name="Tunlid A."/>
            <person name="Henrissat B."/>
            <person name="Grigoriev I.V."/>
            <person name="Hibbett D.S."/>
            <person name="Martin F."/>
            <person name="Nordberg H.P."/>
            <person name="Cantor M.N."/>
            <person name="Hua S.X."/>
        </authorList>
    </citation>
    <scope>NUCLEOTIDE SEQUENCE [LARGE SCALE GENOMIC DNA]</scope>
    <source>
        <strain evidence="2 3">Ve08.2h10</strain>
    </source>
</reference>
<name>A0A0D0DB21_9AGAM</name>
<proteinExistence type="predicted"/>
<keyword evidence="1" id="KW-1133">Transmembrane helix</keyword>
<dbReference type="InParanoid" id="A0A0D0DB21"/>
<evidence type="ECO:0000313" key="2">
    <source>
        <dbReference type="EMBL" id="KIK94327.1"/>
    </source>
</evidence>
<feature type="transmembrane region" description="Helical" evidence="1">
    <location>
        <begin position="162"/>
        <end position="184"/>
    </location>
</feature>
<evidence type="ECO:0000256" key="1">
    <source>
        <dbReference type="SAM" id="Phobius"/>
    </source>
</evidence>